<evidence type="ECO:0000313" key="10">
    <source>
        <dbReference type="Proteomes" id="UP000070394"/>
    </source>
</evidence>
<feature type="domain" description="Glycosyltransferase 2-like" evidence="8">
    <location>
        <begin position="12"/>
        <end position="172"/>
    </location>
</feature>
<keyword evidence="4" id="KW-0812">Transmembrane</keyword>
<dbReference type="OrthoDB" id="9810303at2"/>
<proteinExistence type="predicted"/>
<evidence type="ECO:0000313" key="9">
    <source>
        <dbReference type="EMBL" id="KXB61061.1"/>
    </source>
</evidence>
<keyword evidence="10" id="KW-1185">Reference proteome</keyword>
<dbReference type="SUPFAM" id="SSF53448">
    <property type="entry name" value="Nucleotide-diphospho-sugar transferases"/>
    <property type="match status" value="1"/>
</dbReference>
<evidence type="ECO:0000256" key="3">
    <source>
        <dbReference type="ARBA" id="ARBA00022679"/>
    </source>
</evidence>
<keyword evidence="5" id="KW-0448">Lipopolysaccharide biosynthesis</keyword>
<evidence type="ECO:0000256" key="5">
    <source>
        <dbReference type="ARBA" id="ARBA00022985"/>
    </source>
</evidence>
<protein>
    <submittedName>
        <fullName evidence="9">Glycosyltransferase, group 2 family protein</fullName>
    </submittedName>
</protein>
<dbReference type="Proteomes" id="UP000070394">
    <property type="component" value="Unassembled WGS sequence"/>
</dbReference>
<evidence type="ECO:0000256" key="4">
    <source>
        <dbReference type="ARBA" id="ARBA00022692"/>
    </source>
</evidence>
<evidence type="ECO:0000256" key="1">
    <source>
        <dbReference type="ARBA" id="ARBA00022475"/>
    </source>
</evidence>
<evidence type="ECO:0000259" key="8">
    <source>
        <dbReference type="Pfam" id="PF00535"/>
    </source>
</evidence>
<organism evidence="9 10">
    <name type="scientific">Lachnoanaerobaculum saburreum</name>
    <dbReference type="NCBI Taxonomy" id="467210"/>
    <lineage>
        <taxon>Bacteria</taxon>
        <taxon>Bacillati</taxon>
        <taxon>Bacillota</taxon>
        <taxon>Clostridia</taxon>
        <taxon>Lachnospirales</taxon>
        <taxon>Lachnospiraceae</taxon>
        <taxon>Lachnoanaerobaculum</taxon>
    </lineage>
</organism>
<keyword evidence="6" id="KW-1133">Transmembrane helix</keyword>
<evidence type="ECO:0000256" key="2">
    <source>
        <dbReference type="ARBA" id="ARBA00022676"/>
    </source>
</evidence>
<reference evidence="10" key="1">
    <citation type="submission" date="2016-01" db="EMBL/GenBank/DDBJ databases">
        <authorList>
            <person name="Mitreva M."/>
            <person name="Pepin K.H."/>
            <person name="Mihindukulasuriya K.A."/>
            <person name="Fulton R."/>
            <person name="Fronick C."/>
            <person name="O'Laughlin M."/>
            <person name="Miner T."/>
            <person name="Herter B."/>
            <person name="Rosa B.A."/>
            <person name="Cordes M."/>
            <person name="Tomlinson C."/>
            <person name="Wollam A."/>
            <person name="Palsikar V.B."/>
            <person name="Mardis E.R."/>
            <person name="Wilson R.K."/>
        </authorList>
    </citation>
    <scope>NUCLEOTIDE SEQUENCE [LARGE SCALE GENOMIC DNA]</scope>
    <source>
        <strain evidence="10">DNF00896</strain>
    </source>
</reference>
<evidence type="ECO:0000256" key="6">
    <source>
        <dbReference type="ARBA" id="ARBA00022989"/>
    </source>
</evidence>
<dbReference type="EMBL" id="LSDA01000004">
    <property type="protein sequence ID" value="KXB61061.1"/>
    <property type="molecule type" value="Genomic_DNA"/>
</dbReference>
<dbReference type="CDD" id="cd04179">
    <property type="entry name" value="DPM_DPG-synthase_like"/>
    <property type="match status" value="1"/>
</dbReference>
<accession>A0A134A042</accession>
<dbReference type="PATRIC" id="fig|467210.3.peg.156"/>
<keyword evidence="7" id="KW-0472">Membrane</keyword>
<dbReference type="GO" id="GO:0009103">
    <property type="term" value="P:lipopolysaccharide biosynthetic process"/>
    <property type="evidence" value="ECO:0007669"/>
    <property type="project" value="UniProtKB-KW"/>
</dbReference>
<dbReference type="GO" id="GO:0099621">
    <property type="term" value="F:undecaprenyl-phosphate 4-deoxy-4-formamido-L-arabinose transferase activity"/>
    <property type="evidence" value="ECO:0007669"/>
    <property type="project" value="TreeGrafter"/>
</dbReference>
<dbReference type="STRING" id="467210.HMPREF1866_00158"/>
<sequence length="254" mass="29504">MKGVYILKKSISIVMLVYNEAEIIEKVIRDYYNNVFVKLDDAEFIVAEDGSTDGTKEILDRLSKELDIRLVSGTARKGYVQAYKDSIKLPEKNYIFFTDSSGKHYPEDFWDMYPYLDKYDIVSGYKVKRKDPLYRIVMTRVFNALVNIYFGTNFKDIDSGFKIIRTDAMKDILNDNWICTDLISFENMIRLSYRGYTLKEVPVRHRPRENGPSRGLPLKKIPKVIKMVLSNFKAVKADARRCAAKTKVEVKKKG</sequence>
<dbReference type="InterPro" id="IPR001173">
    <property type="entry name" value="Glyco_trans_2-like"/>
</dbReference>
<dbReference type="GO" id="GO:0005886">
    <property type="term" value="C:plasma membrane"/>
    <property type="evidence" value="ECO:0007669"/>
    <property type="project" value="TreeGrafter"/>
</dbReference>
<dbReference type="InterPro" id="IPR029044">
    <property type="entry name" value="Nucleotide-diphossugar_trans"/>
</dbReference>
<keyword evidence="2" id="KW-0328">Glycosyltransferase</keyword>
<keyword evidence="3 9" id="KW-0808">Transferase</keyword>
<dbReference type="AlphaFoldDB" id="A0A134A042"/>
<comment type="caution">
    <text evidence="9">The sequence shown here is derived from an EMBL/GenBank/DDBJ whole genome shotgun (WGS) entry which is preliminary data.</text>
</comment>
<dbReference type="PANTHER" id="PTHR48090:SF3">
    <property type="entry name" value="UNDECAPRENYL-PHOSPHATE 4-DEOXY-4-FORMAMIDO-L-ARABINOSE TRANSFERASE"/>
    <property type="match status" value="1"/>
</dbReference>
<keyword evidence="1" id="KW-1003">Cell membrane</keyword>
<dbReference type="InterPro" id="IPR050256">
    <property type="entry name" value="Glycosyltransferase_2"/>
</dbReference>
<evidence type="ECO:0000256" key="7">
    <source>
        <dbReference type="ARBA" id="ARBA00023136"/>
    </source>
</evidence>
<dbReference type="Pfam" id="PF00535">
    <property type="entry name" value="Glycos_transf_2"/>
    <property type="match status" value="1"/>
</dbReference>
<gene>
    <name evidence="9" type="ORF">HMPREF1866_00158</name>
</gene>
<dbReference type="PANTHER" id="PTHR48090">
    <property type="entry name" value="UNDECAPRENYL-PHOSPHATE 4-DEOXY-4-FORMAMIDO-L-ARABINOSE TRANSFERASE-RELATED"/>
    <property type="match status" value="1"/>
</dbReference>
<dbReference type="Gene3D" id="3.90.550.10">
    <property type="entry name" value="Spore Coat Polysaccharide Biosynthesis Protein SpsA, Chain A"/>
    <property type="match status" value="1"/>
</dbReference>
<name>A0A134A042_9FIRM</name>